<dbReference type="Gene3D" id="3.40.50.1820">
    <property type="entry name" value="alpha/beta hydrolase"/>
    <property type="match status" value="1"/>
</dbReference>
<dbReference type="GO" id="GO:0006508">
    <property type="term" value="P:proteolysis"/>
    <property type="evidence" value="ECO:0007669"/>
    <property type="project" value="InterPro"/>
</dbReference>
<organism evidence="3 4">
    <name type="scientific">Mucilaginibacter ginkgonis</name>
    <dbReference type="NCBI Taxonomy" id="2682091"/>
    <lineage>
        <taxon>Bacteria</taxon>
        <taxon>Pseudomonadati</taxon>
        <taxon>Bacteroidota</taxon>
        <taxon>Sphingobacteriia</taxon>
        <taxon>Sphingobacteriales</taxon>
        <taxon>Sphingobacteriaceae</taxon>
        <taxon>Mucilaginibacter</taxon>
    </lineage>
</organism>
<reference evidence="3 4" key="1">
    <citation type="submission" date="2020-12" db="EMBL/GenBank/DDBJ databases">
        <title>HMF7856_wgs.fasta genome submission.</title>
        <authorList>
            <person name="Kang H."/>
            <person name="Kim H."/>
            <person name="Joh K."/>
        </authorList>
    </citation>
    <scope>NUCLEOTIDE SEQUENCE [LARGE SCALE GENOMIC DNA]</scope>
    <source>
        <strain evidence="3 4">HMF7856</strain>
    </source>
</reference>
<dbReference type="Pfam" id="PF00326">
    <property type="entry name" value="Peptidase_S9"/>
    <property type="match status" value="1"/>
</dbReference>
<dbReference type="KEGG" id="mgik:GO620_004690"/>
<dbReference type="SUPFAM" id="SSF53474">
    <property type="entry name" value="alpha/beta-Hydrolases"/>
    <property type="match status" value="1"/>
</dbReference>
<feature type="domain" description="Dipeptidylpeptidase IV N-terminal" evidence="2">
    <location>
        <begin position="115"/>
        <end position="474"/>
    </location>
</feature>
<dbReference type="AlphaFoldDB" id="A0A6I4IP35"/>
<dbReference type="Gene3D" id="2.140.10.30">
    <property type="entry name" value="Dipeptidylpeptidase IV, N-terminal domain"/>
    <property type="match status" value="1"/>
</dbReference>
<dbReference type="Pfam" id="PF00930">
    <property type="entry name" value="DPPIV_N"/>
    <property type="match status" value="1"/>
</dbReference>
<dbReference type="Proteomes" id="UP000429232">
    <property type="component" value="Chromosome"/>
</dbReference>
<evidence type="ECO:0000313" key="3">
    <source>
        <dbReference type="EMBL" id="QQL50761.1"/>
    </source>
</evidence>
<dbReference type="PANTHER" id="PTHR11731">
    <property type="entry name" value="PROTEASE FAMILY S9B,C DIPEPTIDYL-PEPTIDASE IV-RELATED"/>
    <property type="match status" value="1"/>
</dbReference>
<dbReference type="RefSeq" id="WP_157526734.1">
    <property type="nucleotide sequence ID" value="NZ_CP066775.1"/>
</dbReference>
<dbReference type="InterPro" id="IPR001375">
    <property type="entry name" value="Peptidase_S9_cat"/>
</dbReference>
<name>A0A6I4IP35_9SPHI</name>
<accession>A0A6I4IP35</accession>
<dbReference type="InterPro" id="IPR029058">
    <property type="entry name" value="AB_hydrolase_fold"/>
</dbReference>
<sequence length="781" mass="86281">MNKFFTSAAALVLSTAAFAQTPALTTADYARAESFLSYNTDPLVDRAAVRPVWLPGDKFWYRVLTPQGSEYVLVDPAKGTKAAAFDADKLAAALSLQTGKKYSGAKLPFRDINYSADGKAVIVNAAGKQYKCDLQTYGCVIDDTKVTAVGALPGRRGRASNEVTSPDGKRAAFIKDYNLWVRDVATGKQTQLTTDGVKDFGYATDNAGWSHSDGAVLRWSPDSRKIATFRQDQRNVNDMYLVTTNVGAPHLRQWKYPLPGDKNIAMISRVIIDVDNAKVIPLNIAPDPHRATLSDDISSSGTFDDNDWNADASKLAFVSTSRDHKIEKVRIADAATGAVREVFEESVPTQFESGQGAINWRFLDKSNEIIWYSERDNWGHLYLFNALTGKVKNQITKGDWLVTKVIKVDEKNRTIYFMAGGMEKENPYFAQFCKIGFDGKGLKVLTPEAGTHTVTLSPDGEYFVDSYSKPDVPPVTVVRSISGKLISTLEKTDVSRLAATGWKPVTTFSVKADDGKTDVYGLMFTPSKLDPSKKYPVIDYIYPGPQGGGVGSWSFAASRSDHQALAELGFVVVVIEGTSNPLRSKSYHDMSYGDMSTNTIADQIAGIKQLSAKYNYMDTSRVGIWGHSGGGFATAAAMFRYPDFFKVGIAESGNHDNRNYEDDWGERYDGLLVTKDNGVSNYEAQANQTYARNLKGKLMLAHGLMDDNVPPQNTLLVAEALEKANKSFDLVIFPNSAHGYGEYSYYMMRRRWDYFVKNLLGAETPYNYEIKPKQDPRNSAN</sequence>
<evidence type="ECO:0000259" key="2">
    <source>
        <dbReference type="Pfam" id="PF00930"/>
    </source>
</evidence>
<dbReference type="InterPro" id="IPR050278">
    <property type="entry name" value="Serine_Prot_S9B/DPPIV"/>
</dbReference>
<dbReference type="SUPFAM" id="SSF82171">
    <property type="entry name" value="DPP6 N-terminal domain-like"/>
    <property type="match status" value="1"/>
</dbReference>
<evidence type="ECO:0000313" key="4">
    <source>
        <dbReference type="Proteomes" id="UP000429232"/>
    </source>
</evidence>
<dbReference type="GO" id="GO:0008236">
    <property type="term" value="F:serine-type peptidase activity"/>
    <property type="evidence" value="ECO:0007669"/>
    <property type="project" value="InterPro"/>
</dbReference>
<dbReference type="EMBL" id="CP066775">
    <property type="protein sequence ID" value="QQL50761.1"/>
    <property type="molecule type" value="Genomic_DNA"/>
</dbReference>
<feature type="domain" description="Peptidase S9 prolyl oligopeptidase catalytic" evidence="1">
    <location>
        <begin position="560"/>
        <end position="759"/>
    </location>
</feature>
<proteinExistence type="predicted"/>
<gene>
    <name evidence="3" type="ORF">GO620_004690</name>
</gene>
<dbReference type="PANTHER" id="PTHR11731:SF118">
    <property type="entry name" value="BLR1971 PROTEIN"/>
    <property type="match status" value="1"/>
</dbReference>
<protein>
    <submittedName>
        <fullName evidence="3">DPP IV N-terminal domain-containing protein</fullName>
    </submittedName>
</protein>
<dbReference type="InterPro" id="IPR002469">
    <property type="entry name" value="Peptidase_S9B_N"/>
</dbReference>
<evidence type="ECO:0000259" key="1">
    <source>
        <dbReference type="Pfam" id="PF00326"/>
    </source>
</evidence>
<keyword evidence="4" id="KW-1185">Reference proteome</keyword>